<dbReference type="STRING" id="990371.SAMN05421813_1456"/>
<keyword evidence="1" id="KW-0732">Signal</keyword>
<name>A0A1G9YU74_9SPHI</name>
<protein>
    <submittedName>
        <fullName evidence="2">Uncharacterized protein</fullName>
    </submittedName>
</protein>
<dbReference type="EMBL" id="FNHH01000045">
    <property type="protein sequence ID" value="SDN12729.1"/>
    <property type="molecule type" value="Genomic_DNA"/>
</dbReference>
<organism evidence="2 3">
    <name type="scientific">Daejeonella rubra</name>
    <dbReference type="NCBI Taxonomy" id="990371"/>
    <lineage>
        <taxon>Bacteria</taxon>
        <taxon>Pseudomonadati</taxon>
        <taxon>Bacteroidota</taxon>
        <taxon>Sphingobacteriia</taxon>
        <taxon>Sphingobacteriales</taxon>
        <taxon>Sphingobacteriaceae</taxon>
        <taxon>Daejeonella</taxon>
    </lineage>
</organism>
<evidence type="ECO:0000313" key="2">
    <source>
        <dbReference type="EMBL" id="SDN12729.1"/>
    </source>
</evidence>
<evidence type="ECO:0000256" key="1">
    <source>
        <dbReference type="SAM" id="SignalP"/>
    </source>
</evidence>
<dbReference type="OrthoDB" id="775752at2"/>
<dbReference type="Proteomes" id="UP000199226">
    <property type="component" value="Unassembled WGS sequence"/>
</dbReference>
<reference evidence="3" key="1">
    <citation type="submission" date="2016-10" db="EMBL/GenBank/DDBJ databases">
        <authorList>
            <person name="Varghese N."/>
            <person name="Submissions S."/>
        </authorList>
    </citation>
    <scope>NUCLEOTIDE SEQUENCE [LARGE SCALE GENOMIC DNA]</scope>
    <source>
        <strain evidence="3">DSM 24536</strain>
    </source>
</reference>
<proteinExistence type="predicted"/>
<accession>A0A1G9YU74</accession>
<dbReference type="RefSeq" id="WP_090707160.1">
    <property type="nucleotide sequence ID" value="NZ_FNHH01000045.1"/>
</dbReference>
<feature type="chain" id="PRO_5011558065" evidence="1">
    <location>
        <begin position="22"/>
        <end position="143"/>
    </location>
</feature>
<evidence type="ECO:0000313" key="3">
    <source>
        <dbReference type="Proteomes" id="UP000199226"/>
    </source>
</evidence>
<gene>
    <name evidence="2" type="ORF">SAMN05421813_1456</name>
</gene>
<dbReference type="AlphaFoldDB" id="A0A1G9YU74"/>
<feature type="signal peptide" evidence="1">
    <location>
        <begin position="1"/>
        <end position="21"/>
    </location>
</feature>
<sequence>MKNFKLIIVILIVFSAISANAQSKSKPERPYTILERGQHMTRLSVIKDSRGKENTVQIEALNASGGTLRVQGPEMLGADITDVLATVGNYNKMQEVSKSGRGETIQLHQVVFPLKVRITISNQILELLIREEGFWKISVGMNQ</sequence>
<keyword evidence="3" id="KW-1185">Reference proteome</keyword>